<proteinExistence type="predicted"/>
<keyword evidence="1" id="KW-0472">Membrane</keyword>
<gene>
    <name evidence="2" type="ORF">UFOVP211_42</name>
</gene>
<name>A0A6J7WPJ0_9CAUD</name>
<protein>
    <submittedName>
        <fullName evidence="2">Uncharacterized protein</fullName>
    </submittedName>
</protein>
<feature type="transmembrane region" description="Helical" evidence="1">
    <location>
        <begin position="27"/>
        <end position="46"/>
    </location>
</feature>
<evidence type="ECO:0000313" key="2">
    <source>
        <dbReference type="EMBL" id="CAB5218622.1"/>
    </source>
</evidence>
<reference evidence="2" key="1">
    <citation type="submission" date="2020-05" db="EMBL/GenBank/DDBJ databases">
        <authorList>
            <person name="Chiriac C."/>
            <person name="Salcher M."/>
            <person name="Ghai R."/>
            <person name="Kavagutti S V."/>
        </authorList>
    </citation>
    <scope>NUCLEOTIDE SEQUENCE</scope>
</reference>
<sequence length="67" mass="8033">MKITREFKFSIGQIVYLRTDVEQLERIVIGYMILMGFVQYILMQGVEQTNHFDFEITPNRNILYTLN</sequence>
<organism evidence="2">
    <name type="scientific">uncultured Caudovirales phage</name>
    <dbReference type="NCBI Taxonomy" id="2100421"/>
    <lineage>
        <taxon>Viruses</taxon>
        <taxon>Duplodnaviria</taxon>
        <taxon>Heunggongvirae</taxon>
        <taxon>Uroviricota</taxon>
        <taxon>Caudoviricetes</taxon>
        <taxon>Peduoviridae</taxon>
        <taxon>Maltschvirus</taxon>
        <taxon>Maltschvirus maltsch</taxon>
    </lineage>
</organism>
<dbReference type="EMBL" id="LR798262">
    <property type="protein sequence ID" value="CAB5218622.1"/>
    <property type="molecule type" value="Genomic_DNA"/>
</dbReference>
<keyword evidence="1" id="KW-1133">Transmembrane helix</keyword>
<evidence type="ECO:0000256" key="1">
    <source>
        <dbReference type="SAM" id="Phobius"/>
    </source>
</evidence>
<keyword evidence="1" id="KW-0812">Transmembrane</keyword>
<accession>A0A6J7WPJ0</accession>